<protein>
    <submittedName>
        <fullName evidence="2">Uncharacterized protein</fullName>
    </submittedName>
</protein>
<feature type="region of interest" description="Disordered" evidence="1">
    <location>
        <begin position="91"/>
        <end position="143"/>
    </location>
</feature>
<dbReference type="Proteomes" id="UP000054342">
    <property type="component" value="Unassembled WGS sequence"/>
</dbReference>
<feature type="compositionally biased region" description="Basic residues" evidence="1">
    <location>
        <begin position="250"/>
        <end position="264"/>
    </location>
</feature>
<evidence type="ECO:0000256" key="1">
    <source>
        <dbReference type="SAM" id="MobiDB-lite"/>
    </source>
</evidence>
<organism evidence="2 3">
    <name type="scientific">Exophiala xenobiotica</name>
    <dbReference type="NCBI Taxonomy" id="348802"/>
    <lineage>
        <taxon>Eukaryota</taxon>
        <taxon>Fungi</taxon>
        <taxon>Dikarya</taxon>
        <taxon>Ascomycota</taxon>
        <taxon>Pezizomycotina</taxon>
        <taxon>Eurotiomycetes</taxon>
        <taxon>Chaetothyriomycetidae</taxon>
        <taxon>Chaetothyriales</taxon>
        <taxon>Herpotrichiellaceae</taxon>
        <taxon>Exophiala</taxon>
    </lineage>
</organism>
<accession>A0A0D2CR53</accession>
<feature type="compositionally biased region" description="Polar residues" evidence="1">
    <location>
        <begin position="1"/>
        <end position="13"/>
    </location>
</feature>
<dbReference type="RefSeq" id="XP_013313042.1">
    <property type="nucleotide sequence ID" value="XM_013457588.1"/>
</dbReference>
<feature type="compositionally biased region" description="Basic and acidic residues" evidence="1">
    <location>
        <begin position="102"/>
        <end position="124"/>
    </location>
</feature>
<dbReference type="HOGENOM" id="CLU_022722_0_0_1"/>
<sequence length="445" mass="47318">MAPLRSSRTTRNQDGVARRGANDFDPTEGLPVRKYQLATVRVNQEANDDPVDAGREDQNKDENLFSKELPLPSFFKQLPELNQKLVRKARMANPNFTPPIWDYKKEEWVRPNEAEGRGNNRQDPTEEAGNQDGEDEDLLDAEGMLEKRRKTGASTEGRFFEIKKWVPIPQAIAEKMSEPKYLADRRPGMQSLYGGAYKATNGYGTLGPMPAAGAGSTGYDLGDGAGLGNASGLTSAAPATPVRRNMPPIRKSKKRKGGPGRRKAVPVDLAPEGSTVAETETPPVGPESDGEGSEEGEVVEQGEAEAEAEASAPASVPPTATEPEQSGVEEIVAPAISTATAGDPVTATTTAEPTTAADIKTPDELTTTDQLTATADFSDVESETDIHVPAFNVKELAGFTVPAETTATAISTETATAKDGVKEEAEIDLLGGLEAALEKEANEAE</sequence>
<feature type="region of interest" description="Disordered" evidence="1">
    <location>
        <begin position="209"/>
        <end position="367"/>
    </location>
</feature>
<feature type="compositionally biased region" description="Acidic residues" evidence="1">
    <location>
        <begin position="288"/>
        <end position="308"/>
    </location>
</feature>
<dbReference type="AlphaFoldDB" id="A0A0D2CR53"/>
<feature type="compositionally biased region" description="Low complexity" evidence="1">
    <location>
        <begin position="346"/>
        <end position="357"/>
    </location>
</feature>
<dbReference type="EMBL" id="KN847321">
    <property type="protein sequence ID" value="KIW52457.1"/>
    <property type="molecule type" value="Genomic_DNA"/>
</dbReference>
<proteinExistence type="predicted"/>
<feature type="region of interest" description="Disordered" evidence="1">
    <location>
        <begin position="1"/>
        <end position="72"/>
    </location>
</feature>
<dbReference type="GeneID" id="25330000"/>
<feature type="compositionally biased region" description="Basic and acidic residues" evidence="1">
    <location>
        <begin position="52"/>
        <end position="65"/>
    </location>
</feature>
<feature type="compositionally biased region" description="Low complexity" evidence="1">
    <location>
        <begin position="309"/>
        <end position="324"/>
    </location>
</feature>
<reference evidence="2 3" key="1">
    <citation type="submission" date="2015-01" db="EMBL/GenBank/DDBJ databases">
        <title>The Genome Sequence of Exophiala xenobiotica CBS118157.</title>
        <authorList>
            <consortium name="The Broad Institute Genomics Platform"/>
            <person name="Cuomo C."/>
            <person name="de Hoog S."/>
            <person name="Gorbushina A."/>
            <person name="Stielow B."/>
            <person name="Teixiera M."/>
            <person name="Abouelleil A."/>
            <person name="Chapman S.B."/>
            <person name="Priest M."/>
            <person name="Young S.K."/>
            <person name="Wortman J."/>
            <person name="Nusbaum C."/>
            <person name="Birren B."/>
        </authorList>
    </citation>
    <scope>NUCLEOTIDE SEQUENCE [LARGE SCALE GENOMIC DNA]</scope>
    <source>
        <strain evidence="2 3">CBS 118157</strain>
    </source>
</reference>
<name>A0A0D2CR53_9EURO</name>
<dbReference type="OrthoDB" id="4161057at2759"/>
<dbReference type="STRING" id="348802.A0A0D2CR53"/>
<gene>
    <name evidence="2" type="ORF">PV05_08092</name>
</gene>
<evidence type="ECO:0000313" key="2">
    <source>
        <dbReference type="EMBL" id="KIW52457.1"/>
    </source>
</evidence>
<evidence type="ECO:0000313" key="3">
    <source>
        <dbReference type="Proteomes" id="UP000054342"/>
    </source>
</evidence>
<keyword evidence="3" id="KW-1185">Reference proteome</keyword>